<dbReference type="Proteomes" id="UP000254060">
    <property type="component" value="Unassembled WGS sequence"/>
</dbReference>
<evidence type="ECO:0000256" key="8">
    <source>
        <dbReference type="ARBA" id="ARBA00022929"/>
    </source>
</evidence>
<dbReference type="InterPro" id="IPR011249">
    <property type="entry name" value="Metalloenz_LuxS/M16"/>
</dbReference>
<reference evidence="16" key="2">
    <citation type="submission" date="2022-07" db="EMBL/GenBank/DDBJ databases">
        <title>Complete genome of CX2.</title>
        <authorList>
            <person name="Cao G."/>
        </authorList>
    </citation>
    <scope>NUCLEOTIDE SEQUENCE</scope>
    <source>
        <strain evidence="16">CX2</strain>
    </source>
</reference>
<dbReference type="Proteomes" id="UP001060325">
    <property type="component" value="Chromosome"/>
</dbReference>
<accession>A0A377FST7</accession>
<dbReference type="GO" id="GO:0043768">
    <property type="term" value="F:S-ribosylhomocysteine lyase activity"/>
    <property type="evidence" value="ECO:0007669"/>
    <property type="project" value="UniProtKB-UniRule"/>
</dbReference>
<gene>
    <name evidence="14 15" type="primary">luxS</name>
    <name evidence="15" type="ORF">NCTC13163_01156</name>
    <name evidence="16" type="ORF">NMQ00_06105</name>
</gene>
<evidence type="ECO:0000256" key="1">
    <source>
        <dbReference type="ARBA" id="ARBA00000297"/>
    </source>
</evidence>
<dbReference type="OrthoDB" id="9788129at2"/>
<evidence type="ECO:0000256" key="3">
    <source>
        <dbReference type="ARBA" id="ARBA00011738"/>
    </source>
</evidence>
<dbReference type="AlphaFoldDB" id="A0A377FST7"/>
<dbReference type="Pfam" id="PF02664">
    <property type="entry name" value="LuxS"/>
    <property type="match status" value="1"/>
</dbReference>
<evidence type="ECO:0000256" key="13">
    <source>
        <dbReference type="ARBA" id="ARBA00031777"/>
    </source>
</evidence>
<sequence>MKSYKVESFNLDHTKVQAPYVRLAGVKKGTADTIYKYDIRFIQPNEGLMPMRAVHSLEHLIAENSRSHSNQIIDVSPMGCQTGFYWTMLNDGDYEAMLDLVEATLRDAANATELPAQNPIQCGSANHHDFEGAKKLAADMLAKRDEWHIIFKDEA</sequence>
<name>A0A377FST7_9BACL</name>
<comment type="similarity">
    <text evidence="2 14">Belongs to the LuxS family.</text>
</comment>
<feature type="binding site" evidence="14">
    <location>
        <position position="122"/>
    </location>
    <ligand>
        <name>Fe cation</name>
        <dbReference type="ChEBI" id="CHEBI:24875"/>
    </ligand>
</feature>
<evidence type="ECO:0000313" key="18">
    <source>
        <dbReference type="Proteomes" id="UP001060325"/>
    </source>
</evidence>
<comment type="function">
    <text evidence="11 14">Involved in the synthesis of autoinducer 2 (AI-2) which is secreted by bacteria and is used to communicate both the cell density and the metabolic potential of the environment. The regulation of gene expression in response to changes in cell density is called quorum sensing. Catalyzes the transformation of S-ribosylhomocysteine (RHC) to homocysteine (HC) and 4,5-dihydroxy-2,3-pentadione (DPD).</text>
</comment>
<dbReference type="EC" id="4.4.1.21" evidence="4 14"/>
<dbReference type="PANTHER" id="PTHR35799:SF1">
    <property type="entry name" value="S-RIBOSYLHOMOCYSTEINE LYASE"/>
    <property type="match status" value="1"/>
</dbReference>
<evidence type="ECO:0000256" key="10">
    <source>
        <dbReference type="ARBA" id="ARBA00023239"/>
    </source>
</evidence>
<evidence type="ECO:0000256" key="9">
    <source>
        <dbReference type="ARBA" id="ARBA00023004"/>
    </source>
</evidence>
<evidence type="ECO:0000256" key="6">
    <source>
        <dbReference type="ARBA" id="ARBA00022654"/>
    </source>
</evidence>
<evidence type="ECO:0000313" key="15">
    <source>
        <dbReference type="EMBL" id="STO07798.1"/>
    </source>
</evidence>
<keyword evidence="6 14" id="KW-0673">Quorum sensing</keyword>
<keyword evidence="7 14" id="KW-0479">Metal-binding</keyword>
<dbReference type="Gene3D" id="3.30.1360.80">
    <property type="entry name" value="S-ribosylhomocysteinase (LuxS)"/>
    <property type="match status" value="1"/>
</dbReference>
<comment type="subunit">
    <text evidence="3 14">Homodimer.</text>
</comment>
<dbReference type="HAMAP" id="MF_00091">
    <property type="entry name" value="LuxS"/>
    <property type="match status" value="1"/>
</dbReference>
<dbReference type="InterPro" id="IPR003815">
    <property type="entry name" value="S-ribosylhomocysteinase"/>
</dbReference>
<dbReference type="PRINTS" id="PR01487">
    <property type="entry name" value="LUXSPROTEIN"/>
</dbReference>
<dbReference type="GO" id="GO:0009372">
    <property type="term" value="P:quorum sensing"/>
    <property type="evidence" value="ECO:0007669"/>
    <property type="project" value="UniProtKB-UniRule"/>
</dbReference>
<evidence type="ECO:0000256" key="7">
    <source>
        <dbReference type="ARBA" id="ARBA00022723"/>
    </source>
</evidence>
<organism evidence="15 17">
    <name type="scientific">Exiguobacterium aurantiacum</name>
    <dbReference type="NCBI Taxonomy" id="33987"/>
    <lineage>
        <taxon>Bacteria</taxon>
        <taxon>Bacillati</taxon>
        <taxon>Bacillota</taxon>
        <taxon>Bacilli</taxon>
        <taxon>Bacillales</taxon>
        <taxon>Bacillales Family XII. Incertae Sedis</taxon>
        <taxon>Exiguobacterium</taxon>
    </lineage>
</organism>
<evidence type="ECO:0000256" key="11">
    <source>
        <dbReference type="ARBA" id="ARBA00024654"/>
    </source>
</evidence>
<proteinExistence type="inferred from homology"/>
<keyword evidence="9 14" id="KW-0408">Iron</keyword>
<comment type="cofactor">
    <cofactor evidence="14">
        <name>Fe cation</name>
        <dbReference type="ChEBI" id="CHEBI:24875"/>
    </cofactor>
    <text evidence="14">Binds 1 Fe cation per subunit.</text>
</comment>
<dbReference type="EMBL" id="UGGP01000001">
    <property type="protein sequence ID" value="STO07798.1"/>
    <property type="molecule type" value="Genomic_DNA"/>
</dbReference>
<dbReference type="NCBIfam" id="NF002604">
    <property type="entry name" value="PRK02260.1-4"/>
    <property type="match status" value="1"/>
</dbReference>
<dbReference type="InterPro" id="IPR037005">
    <property type="entry name" value="LuxS_sf"/>
</dbReference>
<protein>
    <recommendedName>
        <fullName evidence="5 14">S-ribosylhomocysteine lyase</fullName>
        <ecNumber evidence="4 14">4.4.1.21</ecNumber>
    </recommendedName>
    <alternativeName>
        <fullName evidence="12 14">AI-2 synthesis protein</fullName>
    </alternativeName>
    <alternativeName>
        <fullName evidence="13 14">Autoinducer-2 production protein LuxS</fullName>
    </alternativeName>
</protein>
<dbReference type="GO" id="GO:0005506">
    <property type="term" value="F:iron ion binding"/>
    <property type="evidence" value="ECO:0007669"/>
    <property type="project" value="InterPro"/>
</dbReference>
<keyword evidence="8 14" id="KW-0071">Autoinducer synthesis</keyword>
<dbReference type="RefSeq" id="WP_021065678.1">
    <property type="nucleotide sequence ID" value="NZ_CP085004.1"/>
</dbReference>
<feature type="binding site" evidence="14">
    <location>
        <position position="55"/>
    </location>
    <ligand>
        <name>Fe cation</name>
        <dbReference type="ChEBI" id="CHEBI:24875"/>
    </ligand>
</feature>
<evidence type="ECO:0000313" key="17">
    <source>
        <dbReference type="Proteomes" id="UP000254060"/>
    </source>
</evidence>
<dbReference type="SUPFAM" id="SSF63411">
    <property type="entry name" value="LuxS/MPP-like metallohydrolase"/>
    <property type="match status" value="1"/>
</dbReference>
<reference evidence="15 17" key="1">
    <citation type="submission" date="2018-06" db="EMBL/GenBank/DDBJ databases">
        <authorList>
            <consortium name="Pathogen Informatics"/>
            <person name="Doyle S."/>
        </authorList>
    </citation>
    <scope>NUCLEOTIDE SEQUENCE [LARGE SCALE GENOMIC DNA]</scope>
    <source>
        <strain evidence="15 17">NCTC13163</strain>
    </source>
</reference>
<evidence type="ECO:0000256" key="4">
    <source>
        <dbReference type="ARBA" id="ARBA00012240"/>
    </source>
</evidence>
<evidence type="ECO:0000256" key="2">
    <source>
        <dbReference type="ARBA" id="ARBA00007311"/>
    </source>
</evidence>
<dbReference type="EMBL" id="CP101462">
    <property type="protein sequence ID" value="UTT44069.1"/>
    <property type="molecule type" value="Genomic_DNA"/>
</dbReference>
<dbReference type="PIRSF" id="PIRSF006160">
    <property type="entry name" value="AI2"/>
    <property type="match status" value="1"/>
</dbReference>
<feature type="binding site" evidence="14">
    <location>
        <position position="59"/>
    </location>
    <ligand>
        <name>Fe cation</name>
        <dbReference type="ChEBI" id="CHEBI:24875"/>
    </ligand>
</feature>
<comment type="catalytic activity">
    <reaction evidence="1 14">
        <text>S-(5-deoxy-D-ribos-5-yl)-L-homocysteine = (S)-4,5-dihydroxypentane-2,3-dione + L-homocysteine</text>
        <dbReference type="Rhea" id="RHEA:17753"/>
        <dbReference type="ChEBI" id="CHEBI:29484"/>
        <dbReference type="ChEBI" id="CHEBI:58195"/>
        <dbReference type="ChEBI" id="CHEBI:58199"/>
        <dbReference type="EC" id="4.4.1.21"/>
    </reaction>
</comment>
<dbReference type="STRING" id="1397694.GCA_000702585_01661"/>
<keyword evidence="18" id="KW-1185">Reference proteome</keyword>
<evidence type="ECO:0000256" key="14">
    <source>
        <dbReference type="HAMAP-Rule" id="MF_00091"/>
    </source>
</evidence>
<evidence type="ECO:0000313" key="16">
    <source>
        <dbReference type="EMBL" id="UTT44069.1"/>
    </source>
</evidence>
<dbReference type="PANTHER" id="PTHR35799">
    <property type="entry name" value="S-RIBOSYLHOMOCYSTEINE LYASE"/>
    <property type="match status" value="1"/>
</dbReference>
<keyword evidence="10 14" id="KW-0456">Lyase</keyword>
<evidence type="ECO:0000256" key="5">
    <source>
        <dbReference type="ARBA" id="ARBA00015130"/>
    </source>
</evidence>
<evidence type="ECO:0000256" key="12">
    <source>
        <dbReference type="ARBA" id="ARBA00030600"/>
    </source>
</evidence>